<dbReference type="InterPro" id="IPR000994">
    <property type="entry name" value="Pept_M24"/>
</dbReference>
<dbReference type="NCBIfam" id="NF043017">
    <property type="entry name" value="DimsulpropLyDddP"/>
    <property type="match status" value="1"/>
</dbReference>
<dbReference type="Gene3D" id="3.90.230.10">
    <property type="entry name" value="Creatinase/methionine aminopeptidase superfamily"/>
    <property type="match status" value="1"/>
</dbReference>
<dbReference type="SUPFAM" id="SSF55920">
    <property type="entry name" value="Creatinase/aminopeptidase"/>
    <property type="match status" value="1"/>
</dbReference>
<accession>A0A101KTC1</accession>
<dbReference type="Proteomes" id="UP000053176">
    <property type="component" value="Unassembled WGS sequence"/>
</dbReference>
<dbReference type="PANTHER" id="PTHR46112">
    <property type="entry name" value="AMINOPEPTIDASE"/>
    <property type="match status" value="1"/>
</dbReference>
<feature type="region of interest" description="Disordered" evidence="1">
    <location>
        <begin position="1"/>
        <end position="22"/>
    </location>
</feature>
<gene>
    <name evidence="3" type="ORF">AU467_20145</name>
</gene>
<dbReference type="InterPro" id="IPR050659">
    <property type="entry name" value="Peptidase_M24B"/>
</dbReference>
<name>A0A101KTC1_RHILI</name>
<proteinExistence type="predicted"/>
<evidence type="ECO:0000313" key="4">
    <source>
        <dbReference type="Proteomes" id="UP000053176"/>
    </source>
</evidence>
<protein>
    <submittedName>
        <fullName evidence="3">Peptidase M24</fullName>
    </submittedName>
</protein>
<evidence type="ECO:0000313" key="3">
    <source>
        <dbReference type="EMBL" id="KUM26652.1"/>
    </source>
</evidence>
<organism evidence="3 4">
    <name type="scientific">Rhizobium loti</name>
    <name type="common">Mesorhizobium loti</name>
    <dbReference type="NCBI Taxonomy" id="381"/>
    <lineage>
        <taxon>Bacteria</taxon>
        <taxon>Pseudomonadati</taxon>
        <taxon>Pseudomonadota</taxon>
        <taxon>Alphaproteobacteria</taxon>
        <taxon>Hyphomicrobiales</taxon>
        <taxon>Phyllobacteriaceae</taxon>
        <taxon>Mesorhizobium</taxon>
    </lineage>
</organism>
<dbReference type="EMBL" id="LPWA01000103">
    <property type="protein sequence ID" value="KUM26652.1"/>
    <property type="molecule type" value="Genomic_DNA"/>
</dbReference>
<dbReference type="InterPro" id="IPR050020">
    <property type="entry name" value="DddP"/>
</dbReference>
<dbReference type="SUPFAM" id="SSF53092">
    <property type="entry name" value="Creatinase/prolidase N-terminal domain"/>
    <property type="match status" value="1"/>
</dbReference>
<dbReference type="PANTHER" id="PTHR46112:SF2">
    <property type="entry name" value="XAA-PRO AMINOPEPTIDASE P-RELATED"/>
    <property type="match status" value="1"/>
</dbReference>
<feature type="domain" description="Peptidase M24" evidence="2">
    <location>
        <begin position="217"/>
        <end position="426"/>
    </location>
</feature>
<evidence type="ECO:0000259" key="2">
    <source>
        <dbReference type="Pfam" id="PF00557"/>
    </source>
</evidence>
<comment type="caution">
    <text evidence="3">The sequence shown here is derived from an EMBL/GenBank/DDBJ whole genome shotgun (WGS) entry which is preliminary data.</text>
</comment>
<dbReference type="Gene3D" id="3.40.350.10">
    <property type="entry name" value="Creatinase/prolidase N-terminal domain"/>
    <property type="match status" value="1"/>
</dbReference>
<evidence type="ECO:0000256" key="1">
    <source>
        <dbReference type="SAM" id="MobiDB-lite"/>
    </source>
</evidence>
<dbReference type="Pfam" id="PF00557">
    <property type="entry name" value="Peptidase_M24"/>
    <property type="match status" value="1"/>
</dbReference>
<sequence length="443" mass="49438">MSSFSIANPKIDPTRGATALKPDGTVDLNDRVEIGPTDLAFAEWTALGLTPPNLERMRQRRLDRVVQQLRQRDYAGVLCFDPLNIRYATDSSNMHIWIMHNPSRAVFVSASGHVVLWDFHRCGFLSAHLPLINEIRDGGAGFYYFVAGDEEDAIAKDFAGQIEDLVRRFGGGNRRLAVDKIEIPGLRALDAAGIEVCNGMQLMEHARAIKGIDEINAMRCSLATCEIAVAKMREHLQPGIAETELWAVLHAENIARGGEWIETRILSSGPRTNPWMQEAGPRRIKSGDLVAFDTDLIGPYGMCADISRTWYCGERRPSDEQRRLHRIAYEHVMTNMAMLKPGVSFTELTERSHQLPLEFIAQRYGALMHGVGLCDEFPQIRYREDFIPGAFDYVLEPGMTLCVEAYVGEVGGLNGVKLEEQVLITEAGFENLTKCPFDPALTS</sequence>
<dbReference type="CDD" id="cd01066">
    <property type="entry name" value="APP_MetAP"/>
    <property type="match status" value="1"/>
</dbReference>
<dbReference type="InterPro" id="IPR036005">
    <property type="entry name" value="Creatinase/aminopeptidase-like"/>
</dbReference>
<reference evidence="3 4" key="1">
    <citation type="submission" date="2015-12" db="EMBL/GenBank/DDBJ databases">
        <title>Draft genome sequence of Mesorhizobium sp. UFLA 01-765, a multitolerant efficient symbiont and plant-growth promoting strain isolated from Zn-mining soil using Leucaena leucocephala as a trap plant.</title>
        <authorList>
            <person name="Rangel W.M."/>
            <person name="Thijs S."/>
            <person name="Longatti S.M."/>
            <person name="Moreira F.M."/>
            <person name="Weyens N."/>
            <person name="Vangronsveld J."/>
            <person name="Van Hamme J.D."/>
            <person name="Bottos E.M."/>
            <person name="Rineau F."/>
        </authorList>
    </citation>
    <scope>NUCLEOTIDE SEQUENCE [LARGE SCALE GENOMIC DNA]</scope>
    <source>
        <strain evidence="3 4">UFLA 01-765</strain>
    </source>
</reference>
<dbReference type="InterPro" id="IPR029149">
    <property type="entry name" value="Creatin/AminoP/Spt16_N"/>
</dbReference>
<dbReference type="AlphaFoldDB" id="A0A101KTC1"/>
<dbReference type="OrthoDB" id="9803194at2"/>